<evidence type="ECO:0000256" key="1">
    <source>
        <dbReference type="ARBA" id="ARBA00007487"/>
    </source>
</evidence>
<dbReference type="InterPro" id="IPR029499">
    <property type="entry name" value="PduO-typ"/>
</dbReference>
<comment type="similarity">
    <text evidence="1 6">Belongs to the Cob(I)alamin adenosyltransferase family.</text>
</comment>
<gene>
    <name evidence="9" type="ORF">DV711_13580</name>
</gene>
<accession>A0A369WGT0</accession>
<keyword evidence="5 6" id="KW-0067">ATP-binding</keyword>
<sequence length="187" mass="21046">MGNRLSKIYTRTGDKGTTGLGDGSRVNKDDARIEAIGDIDELNSLIGLLNCELADEDPLRDQLHEIQQSLFNLGGELSVPGYALIQAEHIEALEQLLDQLNEELPPLKDFILPGGNRPASVCHLARSVCRRAERRLVTLSRDSDTRPECQSYLNRLSDLLFVCARWLARRDGGQEILWRHREERGKS</sequence>
<comment type="caution">
    <text evidence="9">The sequence shown here is derived from an EMBL/GenBank/DDBJ whole genome shotgun (WGS) entry which is preliminary data.</text>
</comment>
<feature type="region of interest" description="Disordered" evidence="7">
    <location>
        <begin position="1"/>
        <end position="24"/>
    </location>
</feature>
<comment type="pathway">
    <text evidence="6">Cofactor biosynthesis; adenosylcobalamin biosynthesis; adenosylcobalamin from cob(II)yrinate a,c-diamide: step 2/7.</text>
</comment>
<evidence type="ECO:0000256" key="5">
    <source>
        <dbReference type="ARBA" id="ARBA00022840"/>
    </source>
</evidence>
<comment type="catalytic activity">
    <reaction evidence="6">
        <text>2 cob(II)yrinate a,c diamide + reduced [electron-transfer flavoprotein] + 2 ATP = 2 adenosylcob(III)yrinate a,c-diamide + 2 triphosphate + oxidized [electron-transfer flavoprotein] + 3 H(+)</text>
        <dbReference type="Rhea" id="RHEA:11528"/>
        <dbReference type="Rhea" id="RHEA-COMP:10685"/>
        <dbReference type="Rhea" id="RHEA-COMP:10686"/>
        <dbReference type="ChEBI" id="CHEBI:15378"/>
        <dbReference type="ChEBI" id="CHEBI:18036"/>
        <dbReference type="ChEBI" id="CHEBI:30616"/>
        <dbReference type="ChEBI" id="CHEBI:57692"/>
        <dbReference type="ChEBI" id="CHEBI:58307"/>
        <dbReference type="ChEBI" id="CHEBI:58503"/>
        <dbReference type="ChEBI" id="CHEBI:58537"/>
        <dbReference type="EC" id="2.5.1.17"/>
    </reaction>
</comment>
<protein>
    <recommendedName>
        <fullName evidence="6">Corrinoid adenosyltransferase</fullName>
        <ecNumber evidence="6">2.5.1.17</ecNumber>
    </recommendedName>
    <alternativeName>
        <fullName evidence="6">Cob(II)alamin adenosyltransferase</fullName>
    </alternativeName>
    <alternativeName>
        <fullName evidence="6">Cob(II)yrinic acid a,c-diamide adenosyltransferase</fullName>
    </alternativeName>
    <alternativeName>
        <fullName evidence="6">Cobinamide/cobalamin adenosyltransferase</fullName>
    </alternativeName>
</protein>
<reference evidence="9 10" key="1">
    <citation type="submission" date="2018-07" db="EMBL/GenBank/DDBJ databases">
        <title>Motiliproteus coralliicola sp. nov., a bacterium isolated from Coral.</title>
        <authorList>
            <person name="Wang G."/>
        </authorList>
    </citation>
    <scope>NUCLEOTIDE SEQUENCE [LARGE SCALE GENOMIC DNA]</scope>
    <source>
        <strain evidence="9 10">C34</strain>
    </source>
</reference>
<dbReference type="NCBIfam" id="TIGR00636">
    <property type="entry name" value="PduO_Nterm"/>
    <property type="match status" value="1"/>
</dbReference>
<dbReference type="PANTHER" id="PTHR12213">
    <property type="entry name" value="CORRINOID ADENOSYLTRANSFERASE"/>
    <property type="match status" value="1"/>
</dbReference>
<dbReference type="GO" id="GO:0009236">
    <property type="term" value="P:cobalamin biosynthetic process"/>
    <property type="evidence" value="ECO:0007669"/>
    <property type="project" value="UniProtKB-UniRule"/>
</dbReference>
<dbReference type="OrthoDB" id="9778896at2"/>
<dbReference type="SUPFAM" id="SSF89028">
    <property type="entry name" value="Cobalamin adenosyltransferase-like"/>
    <property type="match status" value="1"/>
</dbReference>
<proteinExistence type="inferred from homology"/>
<evidence type="ECO:0000256" key="6">
    <source>
        <dbReference type="RuleBase" id="RU366026"/>
    </source>
</evidence>
<keyword evidence="3 6" id="KW-0808">Transferase</keyword>
<evidence type="ECO:0000256" key="7">
    <source>
        <dbReference type="SAM" id="MobiDB-lite"/>
    </source>
</evidence>
<dbReference type="Gene3D" id="1.20.1200.10">
    <property type="entry name" value="Cobalamin adenosyltransferase-like"/>
    <property type="match status" value="1"/>
</dbReference>
<name>A0A369WGT0_9GAMM</name>
<dbReference type="EMBL" id="QQOH01000003">
    <property type="protein sequence ID" value="RDE19894.1"/>
    <property type="molecule type" value="Genomic_DNA"/>
</dbReference>
<dbReference type="Pfam" id="PF01923">
    <property type="entry name" value="Cob_adeno_trans"/>
    <property type="match status" value="1"/>
</dbReference>
<comment type="catalytic activity">
    <reaction evidence="6">
        <text>2 cob(II)alamin + reduced [electron-transfer flavoprotein] + 2 ATP = 2 adenosylcob(III)alamin + 2 triphosphate + oxidized [electron-transfer flavoprotein] + 3 H(+)</text>
        <dbReference type="Rhea" id="RHEA:28671"/>
        <dbReference type="Rhea" id="RHEA-COMP:10685"/>
        <dbReference type="Rhea" id="RHEA-COMP:10686"/>
        <dbReference type="ChEBI" id="CHEBI:15378"/>
        <dbReference type="ChEBI" id="CHEBI:16304"/>
        <dbReference type="ChEBI" id="CHEBI:18036"/>
        <dbReference type="ChEBI" id="CHEBI:18408"/>
        <dbReference type="ChEBI" id="CHEBI:30616"/>
        <dbReference type="ChEBI" id="CHEBI:57692"/>
        <dbReference type="ChEBI" id="CHEBI:58307"/>
        <dbReference type="EC" id="2.5.1.17"/>
    </reaction>
</comment>
<dbReference type="GO" id="GO:0008817">
    <property type="term" value="F:corrinoid adenosyltransferase activity"/>
    <property type="evidence" value="ECO:0007669"/>
    <property type="project" value="UniProtKB-UniRule"/>
</dbReference>
<evidence type="ECO:0000313" key="9">
    <source>
        <dbReference type="EMBL" id="RDE19894.1"/>
    </source>
</evidence>
<feature type="domain" description="Cobalamin adenosyltransferase-like" evidence="8">
    <location>
        <begin position="8"/>
        <end position="167"/>
    </location>
</feature>
<dbReference type="FunFam" id="1.20.1200.10:FF:000001">
    <property type="entry name" value="Cob(I)yrinic acid a,c-diamide adenosyltransferase"/>
    <property type="match status" value="1"/>
</dbReference>
<dbReference type="Proteomes" id="UP000253769">
    <property type="component" value="Unassembled WGS sequence"/>
</dbReference>
<dbReference type="InterPro" id="IPR016030">
    <property type="entry name" value="CblAdoTrfase-like"/>
</dbReference>
<dbReference type="RefSeq" id="WP_114696238.1">
    <property type="nucleotide sequence ID" value="NZ_QQOH01000003.1"/>
</dbReference>
<keyword evidence="4 6" id="KW-0547">Nucleotide-binding</keyword>
<keyword evidence="10" id="KW-1185">Reference proteome</keyword>
<dbReference type="InterPro" id="IPR036451">
    <property type="entry name" value="CblAdoTrfase-like_sf"/>
</dbReference>
<dbReference type="UniPathway" id="UPA00148">
    <property type="reaction ID" value="UER00233"/>
</dbReference>
<evidence type="ECO:0000313" key="10">
    <source>
        <dbReference type="Proteomes" id="UP000253769"/>
    </source>
</evidence>
<dbReference type="EC" id="2.5.1.17" evidence="6"/>
<evidence type="ECO:0000256" key="2">
    <source>
        <dbReference type="ARBA" id="ARBA00011233"/>
    </source>
</evidence>
<dbReference type="AlphaFoldDB" id="A0A369WGT0"/>
<keyword evidence="6" id="KW-0169">Cobalamin biosynthesis</keyword>
<dbReference type="PANTHER" id="PTHR12213:SF0">
    <property type="entry name" value="CORRINOID ADENOSYLTRANSFERASE MMAB"/>
    <property type="match status" value="1"/>
</dbReference>
<evidence type="ECO:0000256" key="4">
    <source>
        <dbReference type="ARBA" id="ARBA00022741"/>
    </source>
</evidence>
<comment type="subunit">
    <text evidence="2">Homotrimer.</text>
</comment>
<dbReference type="GO" id="GO:0005524">
    <property type="term" value="F:ATP binding"/>
    <property type="evidence" value="ECO:0007669"/>
    <property type="project" value="UniProtKB-UniRule"/>
</dbReference>
<evidence type="ECO:0000259" key="8">
    <source>
        <dbReference type="Pfam" id="PF01923"/>
    </source>
</evidence>
<organism evidence="9 10">
    <name type="scientific">Motiliproteus coralliicola</name>
    <dbReference type="NCBI Taxonomy" id="2283196"/>
    <lineage>
        <taxon>Bacteria</taxon>
        <taxon>Pseudomonadati</taxon>
        <taxon>Pseudomonadota</taxon>
        <taxon>Gammaproteobacteria</taxon>
        <taxon>Oceanospirillales</taxon>
        <taxon>Oceanospirillaceae</taxon>
        <taxon>Motiliproteus</taxon>
    </lineage>
</organism>
<evidence type="ECO:0000256" key="3">
    <source>
        <dbReference type="ARBA" id="ARBA00022679"/>
    </source>
</evidence>